<dbReference type="NCBIfam" id="TIGR01727">
    <property type="entry name" value="oligo_HPY"/>
    <property type="match status" value="1"/>
</dbReference>
<dbReference type="PANTHER" id="PTHR43297:SF2">
    <property type="entry name" value="DIPEPTIDE TRANSPORT ATP-BINDING PROTEIN DPPD"/>
    <property type="match status" value="1"/>
</dbReference>
<keyword evidence="4" id="KW-1003">Cell membrane</keyword>
<dbReference type="FunFam" id="3.40.50.300:FF:000016">
    <property type="entry name" value="Oligopeptide ABC transporter ATP-binding component"/>
    <property type="match status" value="1"/>
</dbReference>
<sequence length="356" mass="38587">MSNERAGERVNGSATPLLEVEDLAVEFDTPAGPLRAVRGVSFEVGECETLAIVGESGSGKSVTAQALMGLVPQAARIAGGRVTIEGRDVAGLSAREWRDLRGERISMIFQDPLSALNPSLTVGYQIAEMFRRHRGTGRAEARRRAAELMALVGIPDAERRLDDHPHRFSGGMRQRVMIAMALALDPRLLIADEPTTALDVTVQAQILRLLRQRQRAERLGMILISHDLGVVARAADRVAVMYAGRIVETGTVAEVYERPAHPYTLGLMRAVPDPRDIGAPLEAIEGRPPDLAARPAGCAFHPRCPFARDVCRTDDPASRELRELGEHGEHGELGAHGPRRASACHFAEEVIAHGRG</sequence>
<dbReference type="InterPro" id="IPR013563">
    <property type="entry name" value="Oligopep_ABC_C"/>
</dbReference>
<dbReference type="InterPro" id="IPR050388">
    <property type="entry name" value="ABC_Ni/Peptide_Import"/>
</dbReference>
<comment type="caution">
    <text evidence="9">The sequence shown here is derived from an EMBL/GenBank/DDBJ whole genome shotgun (WGS) entry which is preliminary data.</text>
</comment>
<evidence type="ECO:0000313" key="10">
    <source>
        <dbReference type="Proteomes" id="UP000294543"/>
    </source>
</evidence>
<dbReference type="RefSeq" id="WP_132509437.1">
    <property type="nucleotide sequence ID" value="NZ_SMKP01000041.1"/>
</dbReference>
<evidence type="ECO:0000256" key="3">
    <source>
        <dbReference type="ARBA" id="ARBA00022448"/>
    </source>
</evidence>
<dbReference type="InterPro" id="IPR017871">
    <property type="entry name" value="ABC_transporter-like_CS"/>
</dbReference>
<protein>
    <submittedName>
        <fullName evidence="9">ABC transporter ATP-binding protein</fullName>
    </submittedName>
</protein>
<evidence type="ECO:0000256" key="5">
    <source>
        <dbReference type="ARBA" id="ARBA00022741"/>
    </source>
</evidence>
<reference evidence="9 10" key="1">
    <citation type="submission" date="2019-03" db="EMBL/GenBank/DDBJ databases">
        <title>Draft genome sequences of novel Actinobacteria.</title>
        <authorList>
            <person name="Sahin N."/>
            <person name="Ay H."/>
            <person name="Saygin H."/>
        </authorList>
    </citation>
    <scope>NUCLEOTIDE SEQUENCE [LARGE SCALE GENOMIC DNA]</scope>
    <source>
        <strain evidence="9 10">KC712</strain>
    </source>
</reference>
<dbReference type="PANTHER" id="PTHR43297">
    <property type="entry name" value="OLIGOPEPTIDE TRANSPORT ATP-BINDING PROTEIN APPD"/>
    <property type="match status" value="1"/>
</dbReference>
<dbReference type="Pfam" id="PF00005">
    <property type="entry name" value="ABC_tran"/>
    <property type="match status" value="1"/>
</dbReference>
<evidence type="ECO:0000256" key="7">
    <source>
        <dbReference type="ARBA" id="ARBA00023136"/>
    </source>
</evidence>
<dbReference type="SUPFAM" id="SSF52540">
    <property type="entry name" value="P-loop containing nucleoside triphosphate hydrolases"/>
    <property type="match status" value="1"/>
</dbReference>
<dbReference type="OrthoDB" id="5357528at2"/>
<dbReference type="AlphaFoldDB" id="A0A4R4WTB4"/>
<accession>A0A4R4WTB4</accession>
<comment type="subcellular location">
    <subcellularLocation>
        <location evidence="1">Cell membrane</location>
        <topology evidence="1">Peripheral membrane protein</topology>
    </subcellularLocation>
</comment>
<dbReference type="InterPro" id="IPR003439">
    <property type="entry name" value="ABC_transporter-like_ATP-bd"/>
</dbReference>
<keyword evidence="7" id="KW-0472">Membrane</keyword>
<evidence type="ECO:0000256" key="1">
    <source>
        <dbReference type="ARBA" id="ARBA00004202"/>
    </source>
</evidence>
<evidence type="ECO:0000313" key="9">
    <source>
        <dbReference type="EMBL" id="TDD20836.1"/>
    </source>
</evidence>
<keyword evidence="3" id="KW-0813">Transport</keyword>
<dbReference type="InterPro" id="IPR003593">
    <property type="entry name" value="AAA+_ATPase"/>
</dbReference>
<dbReference type="PROSITE" id="PS50893">
    <property type="entry name" value="ABC_TRANSPORTER_2"/>
    <property type="match status" value="1"/>
</dbReference>
<organism evidence="9 10">
    <name type="scientific">Nonomuraea diastatica</name>
    <dbReference type="NCBI Taxonomy" id="1848329"/>
    <lineage>
        <taxon>Bacteria</taxon>
        <taxon>Bacillati</taxon>
        <taxon>Actinomycetota</taxon>
        <taxon>Actinomycetes</taxon>
        <taxon>Streptosporangiales</taxon>
        <taxon>Streptosporangiaceae</taxon>
        <taxon>Nonomuraea</taxon>
    </lineage>
</organism>
<dbReference type="GO" id="GO:0015833">
    <property type="term" value="P:peptide transport"/>
    <property type="evidence" value="ECO:0007669"/>
    <property type="project" value="InterPro"/>
</dbReference>
<keyword evidence="5" id="KW-0547">Nucleotide-binding</keyword>
<dbReference type="EMBL" id="SMKP01000041">
    <property type="protein sequence ID" value="TDD20836.1"/>
    <property type="molecule type" value="Genomic_DNA"/>
</dbReference>
<dbReference type="SMART" id="SM00382">
    <property type="entry name" value="AAA"/>
    <property type="match status" value="1"/>
</dbReference>
<dbReference type="CDD" id="cd03257">
    <property type="entry name" value="ABC_NikE_OppD_transporters"/>
    <property type="match status" value="1"/>
</dbReference>
<dbReference type="InterPro" id="IPR027417">
    <property type="entry name" value="P-loop_NTPase"/>
</dbReference>
<feature type="domain" description="ABC transporter" evidence="8">
    <location>
        <begin position="18"/>
        <end position="268"/>
    </location>
</feature>
<keyword evidence="10" id="KW-1185">Reference proteome</keyword>
<dbReference type="GO" id="GO:0016887">
    <property type="term" value="F:ATP hydrolysis activity"/>
    <property type="evidence" value="ECO:0007669"/>
    <property type="project" value="InterPro"/>
</dbReference>
<keyword evidence="6 9" id="KW-0067">ATP-binding</keyword>
<dbReference type="PROSITE" id="PS00211">
    <property type="entry name" value="ABC_TRANSPORTER_1"/>
    <property type="match status" value="1"/>
</dbReference>
<evidence type="ECO:0000259" key="8">
    <source>
        <dbReference type="PROSITE" id="PS50893"/>
    </source>
</evidence>
<evidence type="ECO:0000256" key="6">
    <source>
        <dbReference type="ARBA" id="ARBA00022840"/>
    </source>
</evidence>
<dbReference type="Proteomes" id="UP000294543">
    <property type="component" value="Unassembled WGS sequence"/>
</dbReference>
<evidence type="ECO:0000256" key="4">
    <source>
        <dbReference type="ARBA" id="ARBA00022475"/>
    </source>
</evidence>
<dbReference type="Pfam" id="PF08352">
    <property type="entry name" value="oligo_HPY"/>
    <property type="match status" value="1"/>
</dbReference>
<evidence type="ECO:0000256" key="2">
    <source>
        <dbReference type="ARBA" id="ARBA00005417"/>
    </source>
</evidence>
<comment type="similarity">
    <text evidence="2">Belongs to the ABC transporter superfamily.</text>
</comment>
<dbReference type="Gene3D" id="3.40.50.300">
    <property type="entry name" value="P-loop containing nucleotide triphosphate hydrolases"/>
    <property type="match status" value="1"/>
</dbReference>
<name>A0A4R4WTB4_9ACTN</name>
<dbReference type="GO" id="GO:0005524">
    <property type="term" value="F:ATP binding"/>
    <property type="evidence" value="ECO:0007669"/>
    <property type="project" value="UniProtKB-KW"/>
</dbReference>
<proteinExistence type="inferred from homology"/>
<gene>
    <name evidence="9" type="ORF">E1294_16685</name>
</gene>
<dbReference type="GO" id="GO:0005886">
    <property type="term" value="C:plasma membrane"/>
    <property type="evidence" value="ECO:0007669"/>
    <property type="project" value="UniProtKB-SubCell"/>
</dbReference>